<dbReference type="FunFam" id="2.60.40.10:FF:000437">
    <property type="entry name" value="Beat-IIIc, isoform A"/>
    <property type="match status" value="1"/>
</dbReference>
<keyword evidence="5" id="KW-1015">Disulfide bond</keyword>
<dbReference type="InterPro" id="IPR013783">
    <property type="entry name" value="Ig-like_fold"/>
</dbReference>
<dbReference type="Pfam" id="PF08205">
    <property type="entry name" value="C2-set_2"/>
    <property type="match status" value="1"/>
</dbReference>
<evidence type="ECO:0000256" key="4">
    <source>
        <dbReference type="ARBA" id="ARBA00023136"/>
    </source>
</evidence>
<evidence type="ECO:0000256" key="1">
    <source>
        <dbReference type="ARBA" id="ARBA00004167"/>
    </source>
</evidence>
<dbReference type="InterPro" id="IPR013106">
    <property type="entry name" value="Ig_V-set"/>
</dbReference>
<dbReference type="AlphaFoldDB" id="A0A146LLU3"/>
<dbReference type="EMBL" id="GDHC01010260">
    <property type="protein sequence ID" value="JAQ08369.1"/>
    <property type="molecule type" value="Transcribed_RNA"/>
</dbReference>
<evidence type="ECO:0000259" key="6">
    <source>
        <dbReference type="PROSITE" id="PS50835"/>
    </source>
</evidence>
<dbReference type="InterPro" id="IPR013162">
    <property type="entry name" value="CD80_C2-set"/>
</dbReference>
<dbReference type="Gene3D" id="2.60.40.10">
    <property type="entry name" value="Immunoglobulins"/>
    <property type="match status" value="2"/>
</dbReference>
<dbReference type="GO" id="GO:0016020">
    <property type="term" value="C:membrane"/>
    <property type="evidence" value="ECO:0007669"/>
    <property type="project" value="UniProtKB-SubCell"/>
</dbReference>
<keyword evidence="4" id="KW-0472">Membrane</keyword>
<evidence type="ECO:0000256" key="5">
    <source>
        <dbReference type="ARBA" id="ARBA00023157"/>
    </source>
</evidence>
<dbReference type="PANTHER" id="PTHR21261">
    <property type="entry name" value="BEAT PROTEIN"/>
    <property type="match status" value="1"/>
</dbReference>
<evidence type="ECO:0000256" key="3">
    <source>
        <dbReference type="ARBA" id="ARBA00022989"/>
    </source>
</evidence>
<protein>
    <recommendedName>
        <fullName evidence="6">Ig-like domain-containing protein</fullName>
    </recommendedName>
</protein>
<comment type="subcellular location">
    <subcellularLocation>
        <location evidence="1">Membrane</location>
        <topology evidence="1">Single-pass membrane protein</topology>
    </subcellularLocation>
</comment>
<dbReference type="InterPro" id="IPR007110">
    <property type="entry name" value="Ig-like_dom"/>
</dbReference>
<evidence type="ECO:0000313" key="7">
    <source>
        <dbReference type="EMBL" id="JAQ08369.1"/>
    </source>
</evidence>
<dbReference type="Pfam" id="PF07686">
    <property type="entry name" value="V-set"/>
    <property type="match status" value="1"/>
</dbReference>
<feature type="domain" description="Ig-like" evidence="6">
    <location>
        <begin position="70"/>
        <end position="163"/>
    </location>
</feature>
<dbReference type="SMART" id="SM00409">
    <property type="entry name" value="IG"/>
    <property type="match status" value="1"/>
</dbReference>
<keyword evidence="2" id="KW-0812">Transmembrane</keyword>
<dbReference type="PROSITE" id="PS50835">
    <property type="entry name" value="IG_LIKE"/>
    <property type="match status" value="1"/>
</dbReference>
<gene>
    <name evidence="7" type="ORF">g.41815</name>
</gene>
<dbReference type="InterPro" id="IPR003599">
    <property type="entry name" value="Ig_sub"/>
</dbReference>
<dbReference type="SUPFAM" id="SSF48726">
    <property type="entry name" value="Immunoglobulin"/>
    <property type="match status" value="2"/>
</dbReference>
<feature type="non-terminal residue" evidence="7">
    <location>
        <position position="1"/>
    </location>
</feature>
<dbReference type="PANTHER" id="PTHR21261:SF14">
    <property type="entry name" value="BEATEN PATH IV, ISOFORM B"/>
    <property type="match status" value="1"/>
</dbReference>
<accession>A0A146LLU3</accession>
<name>A0A146LLU3_LYGHE</name>
<organism evidence="7">
    <name type="scientific">Lygus hesperus</name>
    <name type="common">Western plant bug</name>
    <dbReference type="NCBI Taxonomy" id="30085"/>
    <lineage>
        <taxon>Eukaryota</taxon>
        <taxon>Metazoa</taxon>
        <taxon>Ecdysozoa</taxon>
        <taxon>Arthropoda</taxon>
        <taxon>Hexapoda</taxon>
        <taxon>Insecta</taxon>
        <taxon>Pterygota</taxon>
        <taxon>Neoptera</taxon>
        <taxon>Paraneoptera</taxon>
        <taxon>Hemiptera</taxon>
        <taxon>Heteroptera</taxon>
        <taxon>Panheteroptera</taxon>
        <taxon>Cimicomorpha</taxon>
        <taxon>Miridae</taxon>
        <taxon>Mirini</taxon>
        <taxon>Lygus</taxon>
    </lineage>
</organism>
<reference evidence="7" key="1">
    <citation type="journal article" date="2016" name="Gigascience">
        <title>De novo construction of an expanded transcriptome assembly for the western tarnished plant bug, Lygus hesperus.</title>
        <authorList>
            <person name="Tassone E.E."/>
            <person name="Geib S.M."/>
            <person name="Hall B."/>
            <person name="Fabrick J.A."/>
            <person name="Brent C.S."/>
            <person name="Hull J.J."/>
        </authorList>
    </citation>
    <scope>NUCLEOTIDE SEQUENCE</scope>
</reference>
<evidence type="ECO:0000256" key="2">
    <source>
        <dbReference type="ARBA" id="ARBA00022692"/>
    </source>
</evidence>
<proteinExistence type="predicted"/>
<dbReference type="InterPro" id="IPR036179">
    <property type="entry name" value="Ig-like_dom_sf"/>
</dbReference>
<keyword evidence="3" id="KW-1133">Transmembrane helix</keyword>
<sequence length="313" mass="35393">LTARPQTSLCTRCYAQPRTLCDISAIEISPRKMWKDLTNFIFAILLLLQIRGGNCLRLIRLSVPPYKMRGEMVTLNCDYELEGERLYAVKWYKENEEFYRYVPKARPEQSAYEIEGIRVNVEQSNPTQVSLRSVNLKSSGTYKCEVSAEAPSFASASKEAKMEVIYFPSQPPYITGNNKETYSVGDELKVNCSSPKSYPAPNLDWYINDVKVPEVGGSLQRYEPKFFVHNLQMSLVTLRLRVLSHYFKGGRMRLKCVASLPSSFFQIDKESDGQIVAPLLEQRESLLIVKADGSQLGSGLILITLLAFISLSA</sequence>